<dbReference type="EMBL" id="CP151406">
    <property type="protein sequence ID" value="WZJ22841.1"/>
    <property type="molecule type" value="Genomic_DNA"/>
</dbReference>
<proteinExistence type="predicted"/>
<evidence type="ECO:0000313" key="1">
    <source>
        <dbReference type="EMBL" id="WZJ22841.1"/>
    </source>
</evidence>
<dbReference type="Proteomes" id="UP001479520">
    <property type="component" value="Chromosome"/>
</dbReference>
<evidence type="ECO:0000313" key="2">
    <source>
        <dbReference type="Proteomes" id="UP001479520"/>
    </source>
</evidence>
<keyword evidence="2" id="KW-1185">Reference proteome</keyword>
<sequence length="155" mass="17591">MICVRESRLLRHGLAALLAIGLNLTAWAQEAMPVIELSAGFHRIEAEVAAQDRHRQVGLMHRPTMPAQRGMLFVFPQANTHCMWMRNTFIPLSVAFLDEEGRIINIEDMTPHSEDNHCARRPARYALEMNRGWFAQRGITPGSKLRGLERAPAPR</sequence>
<dbReference type="PANTHER" id="PTHR37953">
    <property type="entry name" value="UPF0127 PROTEIN MJ1496"/>
    <property type="match status" value="1"/>
</dbReference>
<dbReference type="PANTHER" id="PTHR37953:SF1">
    <property type="entry name" value="UPF0127 PROTEIN MJ1496"/>
    <property type="match status" value="1"/>
</dbReference>
<reference evidence="1 2" key="1">
    <citation type="submission" date="2024-04" db="EMBL/GenBank/DDBJ databases">
        <title>Dissimilatory iodate-reducing microorganisms contribute to the enrichment of iodine in groundwater.</title>
        <authorList>
            <person name="Jiang Z."/>
        </authorList>
    </citation>
    <scope>NUCLEOTIDE SEQUENCE [LARGE SCALE GENOMIC DNA]</scope>
    <source>
        <strain evidence="1 2">NCP973</strain>
    </source>
</reference>
<accession>A0ABZ2XJQ4</accession>
<protein>
    <submittedName>
        <fullName evidence="1">DUF192 domain-containing protein</fullName>
    </submittedName>
</protein>
<organism evidence="1 2">
    <name type="scientific">Azonexus hydrophilus</name>
    <dbReference type="NCBI Taxonomy" id="418702"/>
    <lineage>
        <taxon>Bacteria</taxon>
        <taxon>Pseudomonadati</taxon>
        <taxon>Pseudomonadota</taxon>
        <taxon>Betaproteobacteria</taxon>
        <taxon>Rhodocyclales</taxon>
        <taxon>Azonexaceae</taxon>
        <taxon>Azonexus</taxon>
    </lineage>
</organism>
<dbReference type="RefSeq" id="WP_043421907.1">
    <property type="nucleotide sequence ID" value="NZ_CP151406.1"/>
</dbReference>
<gene>
    <name evidence="1" type="ORF">AADV58_06785</name>
</gene>
<dbReference type="Gene3D" id="2.60.120.1140">
    <property type="entry name" value="Protein of unknown function DUF192"/>
    <property type="match status" value="1"/>
</dbReference>
<dbReference type="Pfam" id="PF02643">
    <property type="entry name" value="DUF192"/>
    <property type="match status" value="1"/>
</dbReference>
<name>A0ABZ2XJQ4_9RHOO</name>
<dbReference type="InterPro" id="IPR038695">
    <property type="entry name" value="Saro_0823-like_sf"/>
</dbReference>
<dbReference type="InterPro" id="IPR003795">
    <property type="entry name" value="DUF192"/>
</dbReference>